<dbReference type="EMBL" id="BQNB010018952">
    <property type="protein sequence ID" value="GJT80021.1"/>
    <property type="molecule type" value="Genomic_DNA"/>
</dbReference>
<name>A0ABQ5GXT3_9ASTR</name>
<accession>A0ABQ5GXT3</accession>
<evidence type="ECO:0000256" key="1">
    <source>
        <dbReference type="SAM" id="MobiDB-lite"/>
    </source>
</evidence>
<organism evidence="2 3">
    <name type="scientific">Tanacetum coccineum</name>
    <dbReference type="NCBI Taxonomy" id="301880"/>
    <lineage>
        <taxon>Eukaryota</taxon>
        <taxon>Viridiplantae</taxon>
        <taxon>Streptophyta</taxon>
        <taxon>Embryophyta</taxon>
        <taxon>Tracheophyta</taxon>
        <taxon>Spermatophyta</taxon>
        <taxon>Magnoliopsida</taxon>
        <taxon>eudicotyledons</taxon>
        <taxon>Gunneridae</taxon>
        <taxon>Pentapetalae</taxon>
        <taxon>asterids</taxon>
        <taxon>campanulids</taxon>
        <taxon>Asterales</taxon>
        <taxon>Asteraceae</taxon>
        <taxon>Asteroideae</taxon>
        <taxon>Anthemideae</taxon>
        <taxon>Anthemidinae</taxon>
        <taxon>Tanacetum</taxon>
    </lineage>
</organism>
<reference evidence="2" key="1">
    <citation type="journal article" date="2022" name="Int. J. Mol. Sci.">
        <title>Draft Genome of Tanacetum Coccineum: Genomic Comparison of Closely Related Tanacetum-Family Plants.</title>
        <authorList>
            <person name="Yamashiro T."/>
            <person name="Shiraishi A."/>
            <person name="Nakayama K."/>
            <person name="Satake H."/>
        </authorList>
    </citation>
    <scope>NUCLEOTIDE SEQUENCE</scope>
</reference>
<evidence type="ECO:0000313" key="3">
    <source>
        <dbReference type="Proteomes" id="UP001151760"/>
    </source>
</evidence>
<protein>
    <submittedName>
        <fullName evidence="2">Uncharacterized protein</fullName>
    </submittedName>
</protein>
<evidence type="ECO:0000313" key="2">
    <source>
        <dbReference type="EMBL" id="GJT80021.1"/>
    </source>
</evidence>
<keyword evidence="3" id="KW-1185">Reference proteome</keyword>
<proteinExistence type="predicted"/>
<sequence length="242" mass="27995">MEGVDKKTGKQPVVDLDEDDDDDMTAKRAITRWNRNEEILLAETWIEHSQDALIGNGPTCRCLLELFYARIQLRETSSFSYKKYDDGKMNQDAIGTICVKNGYHGTKGFLFYGTVPIRDEEFSDVEEYNIGCLLIKILKNTATPSKDTEATSSSMVNITPLVNGSRAKQYWKLKSDREARLEEYGKRLEDHWSKLEAIRILEEDHVHEPEPECDDEDNCYECFDYDDLHLAYPAEKSPKWNF</sequence>
<dbReference type="Proteomes" id="UP001151760">
    <property type="component" value="Unassembled WGS sequence"/>
</dbReference>
<comment type="caution">
    <text evidence="2">The sequence shown here is derived from an EMBL/GenBank/DDBJ whole genome shotgun (WGS) entry which is preliminary data.</text>
</comment>
<reference evidence="2" key="2">
    <citation type="submission" date="2022-01" db="EMBL/GenBank/DDBJ databases">
        <authorList>
            <person name="Yamashiro T."/>
            <person name="Shiraishi A."/>
            <person name="Satake H."/>
            <person name="Nakayama K."/>
        </authorList>
    </citation>
    <scope>NUCLEOTIDE SEQUENCE</scope>
</reference>
<feature type="region of interest" description="Disordered" evidence="1">
    <location>
        <begin position="1"/>
        <end position="21"/>
    </location>
</feature>
<gene>
    <name evidence="2" type="ORF">Tco_1054363</name>
</gene>